<name>A0ABU4RLY8_9HYPH</name>
<evidence type="ECO:0000256" key="1">
    <source>
        <dbReference type="SAM" id="SignalP"/>
    </source>
</evidence>
<accession>A0ABU4RLY8</accession>
<organism evidence="2 3">
    <name type="scientific">Terrihabitans rhizophilus</name>
    <dbReference type="NCBI Taxonomy" id="3092662"/>
    <lineage>
        <taxon>Bacteria</taxon>
        <taxon>Pseudomonadati</taxon>
        <taxon>Pseudomonadota</taxon>
        <taxon>Alphaproteobacteria</taxon>
        <taxon>Hyphomicrobiales</taxon>
        <taxon>Terrihabitans</taxon>
    </lineage>
</organism>
<dbReference type="RefSeq" id="WP_319843963.1">
    <property type="nucleotide sequence ID" value="NZ_JAXAFJ010000003.1"/>
</dbReference>
<dbReference type="EMBL" id="JAXAFJ010000003">
    <property type="protein sequence ID" value="MDX6805836.1"/>
    <property type="molecule type" value="Genomic_DNA"/>
</dbReference>
<protein>
    <submittedName>
        <fullName evidence="2">Uncharacterized protein</fullName>
    </submittedName>
</protein>
<reference evidence="2 3" key="1">
    <citation type="submission" date="2023-11" db="EMBL/GenBank/DDBJ databases">
        <authorList>
            <person name="Bao R."/>
        </authorList>
    </citation>
    <scope>NUCLEOTIDE SEQUENCE [LARGE SCALE GENOMIC DNA]</scope>
    <source>
        <strain evidence="2 3">PJ23</strain>
    </source>
</reference>
<evidence type="ECO:0000313" key="3">
    <source>
        <dbReference type="Proteomes" id="UP001274321"/>
    </source>
</evidence>
<dbReference type="Proteomes" id="UP001274321">
    <property type="component" value="Unassembled WGS sequence"/>
</dbReference>
<evidence type="ECO:0000313" key="2">
    <source>
        <dbReference type="EMBL" id="MDX6805836.1"/>
    </source>
</evidence>
<keyword evidence="1" id="KW-0732">Signal</keyword>
<proteinExistence type="predicted"/>
<feature type="signal peptide" evidence="1">
    <location>
        <begin position="1"/>
        <end position="19"/>
    </location>
</feature>
<keyword evidence="3" id="KW-1185">Reference proteome</keyword>
<comment type="caution">
    <text evidence="2">The sequence shown here is derived from an EMBL/GenBank/DDBJ whole genome shotgun (WGS) entry which is preliminary data.</text>
</comment>
<sequence>MKMTAAALVLALTTGGALAQGSSGPGLRGEFRNAFVGAGIAACQKLKDEPHAALLPPDLIDQSCTCIANKVADRMAMSEAQSLMLLLIGGAMPEGAELERLQTLMLGSLAVCINEVDLPGQTR</sequence>
<feature type="chain" id="PRO_5046826093" evidence="1">
    <location>
        <begin position="20"/>
        <end position="123"/>
    </location>
</feature>
<gene>
    <name evidence="2" type="ORF">SCD90_07155</name>
</gene>